<sequence length="180" mass="21905">MTSLLQEKLYEAHTQAPPPSKDFHHLTITKNEVIWQSWRITFRPDRERICPREVKKPHKDFLLDEPLHKQMQAVFGKKTLDYILSLCQGRYDFLHRIPDHLIIYILSFLNTEDIRQLSQTCKRFRQLCNTEEFWERRKRVQDKYTLDIQTVKVSAYKKPTNFRQRPGLLPRMQRRQTTFF</sequence>
<dbReference type="PROSITE" id="PS50181">
    <property type="entry name" value="FBOX"/>
    <property type="match status" value="1"/>
</dbReference>
<dbReference type="Pfam" id="PF12937">
    <property type="entry name" value="F-box-like"/>
    <property type="match status" value="1"/>
</dbReference>
<dbReference type="SMART" id="SM00256">
    <property type="entry name" value="FBOX"/>
    <property type="match status" value="1"/>
</dbReference>
<reference evidence="2" key="1">
    <citation type="submission" date="2022-12" db="EMBL/GenBank/DDBJ databases">
        <authorList>
            <person name="Alioto T."/>
            <person name="Alioto T."/>
            <person name="Gomez Garrido J."/>
        </authorList>
    </citation>
    <scope>NUCLEOTIDE SEQUENCE</scope>
</reference>
<organism evidence="2 3">
    <name type="scientific">Podarcis lilfordi</name>
    <name type="common">Lilford's wall lizard</name>
    <dbReference type="NCBI Taxonomy" id="74358"/>
    <lineage>
        <taxon>Eukaryota</taxon>
        <taxon>Metazoa</taxon>
        <taxon>Chordata</taxon>
        <taxon>Craniata</taxon>
        <taxon>Vertebrata</taxon>
        <taxon>Euteleostomi</taxon>
        <taxon>Lepidosauria</taxon>
        <taxon>Squamata</taxon>
        <taxon>Bifurcata</taxon>
        <taxon>Unidentata</taxon>
        <taxon>Episquamata</taxon>
        <taxon>Laterata</taxon>
        <taxon>Lacertibaenia</taxon>
        <taxon>Lacertidae</taxon>
        <taxon>Podarcis</taxon>
    </lineage>
</organism>
<dbReference type="SUPFAM" id="SSF81383">
    <property type="entry name" value="F-box domain"/>
    <property type="match status" value="1"/>
</dbReference>
<gene>
    <name evidence="2" type="ORF">PODLI_1B035726</name>
</gene>
<keyword evidence="3" id="KW-1185">Reference proteome</keyword>
<dbReference type="CDD" id="cd22106">
    <property type="entry name" value="F-box_FBXO36"/>
    <property type="match status" value="1"/>
</dbReference>
<protein>
    <submittedName>
        <fullName evidence="2">F-box only protein 36-like</fullName>
    </submittedName>
</protein>
<dbReference type="Proteomes" id="UP001178461">
    <property type="component" value="Chromosome 4"/>
</dbReference>
<dbReference type="InterPro" id="IPR001810">
    <property type="entry name" value="F-box_dom"/>
</dbReference>
<dbReference type="EMBL" id="OX395129">
    <property type="protein sequence ID" value="CAI5771982.1"/>
    <property type="molecule type" value="Genomic_DNA"/>
</dbReference>
<dbReference type="Gene3D" id="1.20.1280.50">
    <property type="match status" value="1"/>
</dbReference>
<evidence type="ECO:0000259" key="1">
    <source>
        <dbReference type="PROSITE" id="PS50181"/>
    </source>
</evidence>
<evidence type="ECO:0000313" key="2">
    <source>
        <dbReference type="EMBL" id="CAI5771982.1"/>
    </source>
</evidence>
<evidence type="ECO:0000313" key="3">
    <source>
        <dbReference type="Proteomes" id="UP001178461"/>
    </source>
</evidence>
<proteinExistence type="predicted"/>
<accession>A0AA35P512</accession>
<name>A0AA35P512_9SAUR</name>
<dbReference type="InterPro" id="IPR036047">
    <property type="entry name" value="F-box-like_dom_sf"/>
</dbReference>
<dbReference type="AlphaFoldDB" id="A0AA35P512"/>
<feature type="domain" description="F-box" evidence="1">
    <location>
        <begin position="91"/>
        <end position="137"/>
    </location>
</feature>